<proteinExistence type="predicted"/>
<reference evidence="2" key="1">
    <citation type="submission" date="2019-01" db="EMBL/GenBank/DDBJ databases">
        <title>Colletotrichum abscissum LGMF1257.</title>
        <authorList>
            <person name="Baroncelli R."/>
        </authorList>
    </citation>
    <scope>NUCLEOTIDE SEQUENCE</scope>
    <source>
        <strain evidence="2">Ca142</strain>
    </source>
</reference>
<dbReference type="Proteomes" id="UP001056436">
    <property type="component" value="Unassembled WGS sequence"/>
</dbReference>
<evidence type="ECO:0000313" key="3">
    <source>
        <dbReference type="Proteomes" id="UP001056436"/>
    </source>
</evidence>
<comment type="caution">
    <text evidence="2">The sequence shown here is derived from an EMBL/GenBank/DDBJ whole genome shotgun (WGS) entry which is preliminary data.</text>
</comment>
<feature type="region of interest" description="Disordered" evidence="1">
    <location>
        <begin position="73"/>
        <end position="127"/>
    </location>
</feature>
<sequence length="388" mass="43534">MYGIQSTVFGRSRDSSPSKIPLARKSVGLERRMSCFSASNISKAAPFMMALDKQLYQPYSPRTPLIMTPIQKDEVASSARRQHHGGPSDESSVDNYFEIPYDADETRAAQSPETVEEENIEQEMTQHERDVAEASAFLEGFIMERWETQLQAGYIKIVCNLTLDEIRELGRLRMADGTRECRKLITAPVLHDAIGHALWLEMANEIGRHKMTTQFANTSLAAVAEKEETPRPSVVKWSVEKEVAERRARSMRRRATEGDAFTEPTPSLNHSAPPTADRTRRKSEMPTLRPNQIMCTTCGSRAMPDYKSAEEQSQTDEDENCDVDISTMRENGDVEVLEARDSMERQVKKRSSISRRLSLKVNQTLTKFGEGLAPGYMYGGGAGGRVLS</sequence>
<gene>
    <name evidence="2" type="ORF">CABS02_05065</name>
</gene>
<evidence type="ECO:0000256" key="1">
    <source>
        <dbReference type="SAM" id="MobiDB-lite"/>
    </source>
</evidence>
<name>A0A9Q0B622_9PEZI</name>
<accession>A0A9Q0B622</accession>
<protein>
    <submittedName>
        <fullName evidence="2">Uncharacterized protein</fullName>
    </submittedName>
</protein>
<dbReference type="EMBL" id="SDAQ01000022">
    <property type="protein sequence ID" value="KAI3554584.1"/>
    <property type="molecule type" value="Genomic_DNA"/>
</dbReference>
<evidence type="ECO:0000313" key="2">
    <source>
        <dbReference type="EMBL" id="KAI3554584.1"/>
    </source>
</evidence>
<feature type="region of interest" description="Disordered" evidence="1">
    <location>
        <begin position="1"/>
        <end position="20"/>
    </location>
</feature>
<dbReference type="AlphaFoldDB" id="A0A9Q0B622"/>
<organism evidence="2 3">
    <name type="scientific">Colletotrichum abscissum</name>
    <dbReference type="NCBI Taxonomy" id="1671311"/>
    <lineage>
        <taxon>Eukaryota</taxon>
        <taxon>Fungi</taxon>
        <taxon>Dikarya</taxon>
        <taxon>Ascomycota</taxon>
        <taxon>Pezizomycotina</taxon>
        <taxon>Sordariomycetes</taxon>
        <taxon>Hypocreomycetidae</taxon>
        <taxon>Glomerellales</taxon>
        <taxon>Glomerellaceae</taxon>
        <taxon>Colletotrichum</taxon>
        <taxon>Colletotrichum acutatum species complex</taxon>
    </lineage>
</organism>
<dbReference type="OrthoDB" id="5230713at2759"/>
<feature type="region of interest" description="Disordered" evidence="1">
    <location>
        <begin position="250"/>
        <end position="285"/>
    </location>
</feature>
<keyword evidence="3" id="KW-1185">Reference proteome</keyword>